<dbReference type="PANTHER" id="PTHR11188:SF17">
    <property type="entry name" value="FI21816P1"/>
    <property type="match status" value="1"/>
</dbReference>
<accession>A0A8H6KCV3</accession>
<feature type="domain" description="Arrestin C-terminal-like" evidence="2">
    <location>
        <begin position="181"/>
        <end position="327"/>
    </location>
</feature>
<name>A0A8H6KCV3_9PEZI</name>
<organism evidence="3 4">
    <name type="scientific">Colletotrichum plurivorum</name>
    <dbReference type="NCBI Taxonomy" id="2175906"/>
    <lineage>
        <taxon>Eukaryota</taxon>
        <taxon>Fungi</taxon>
        <taxon>Dikarya</taxon>
        <taxon>Ascomycota</taxon>
        <taxon>Pezizomycotina</taxon>
        <taxon>Sordariomycetes</taxon>
        <taxon>Hypocreomycetidae</taxon>
        <taxon>Glomerellales</taxon>
        <taxon>Glomerellaceae</taxon>
        <taxon>Colletotrichum</taxon>
        <taxon>Colletotrichum orchidearum species complex</taxon>
    </lineage>
</organism>
<reference evidence="3" key="1">
    <citation type="journal article" date="2020" name="Phytopathology">
        <title>Genome Sequence Resources of Colletotrichum truncatum, C. plurivorum, C. musicola, and C. sojae: Four Species Pathogenic to Soybean (Glycine max).</title>
        <authorList>
            <person name="Rogerio F."/>
            <person name="Boufleur T.R."/>
            <person name="Ciampi-Guillardi M."/>
            <person name="Sukno S.A."/>
            <person name="Thon M.R."/>
            <person name="Massola Junior N.S."/>
            <person name="Baroncelli R."/>
        </authorList>
    </citation>
    <scope>NUCLEOTIDE SEQUENCE</scope>
    <source>
        <strain evidence="3">LFN00145</strain>
    </source>
</reference>
<dbReference type="InterPro" id="IPR050357">
    <property type="entry name" value="Arrestin_domain-protein"/>
</dbReference>
<dbReference type="SMART" id="SM01017">
    <property type="entry name" value="Arrestin_C"/>
    <property type="match status" value="1"/>
</dbReference>
<evidence type="ECO:0000259" key="2">
    <source>
        <dbReference type="SMART" id="SM01017"/>
    </source>
</evidence>
<dbReference type="Pfam" id="PF02752">
    <property type="entry name" value="Arrestin_C"/>
    <property type="match status" value="1"/>
</dbReference>
<dbReference type="InterPro" id="IPR011022">
    <property type="entry name" value="Arrestin_C-like"/>
</dbReference>
<dbReference type="GO" id="GO:0070086">
    <property type="term" value="P:ubiquitin-dependent endocytosis"/>
    <property type="evidence" value="ECO:0007669"/>
    <property type="project" value="TreeGrafter"/>
</dbReference>
<dbReference type="EMBL" id="WIGO01000112">
    <property type="protein sequence ID" value="KAF6829102.1"/>
    <property type="molecule type" value="Genomic_DNA"/>
</dbReference>
<dbReference type="GO" id="GO:0005829">
    <property type="term" value="C:cytosol"/>
    <property type="evidence" value="ECO:0007669"/>
    <property type="project" value="TreeGrafter"/>
</dbReference>
<keyword evidence="4" id="KW-1185">Reference proteome</keyword>
<dbReference type="Gene3D" id="2.60.40.640">
    <property type="match status" value="1"/>
</dbReference>
<comment type="caution">
    <text evidence="3">The sequence shown here is derived from an EMBL/GenBank/DDBJ whole genome shotgun (WGS) entry which is preliminary data.</text>
</comment>
<dbReference type="PANTHER" id="PTHR11188">
    <property type="entry name" value="ARRESTIN DOMAIN CONTAINING PROTEIN"/>
    <property type="match status" value="1"/>
</dbReference>
<dbReference type="GO" id="GO:0031625">
    <property type="term" value="F:ubiquitin protein ligase binding"/>
    <property type="evidence" value="ECO:0007669"/>
    <property type="project" value="TreeGrafter"/>
</dbReference>
<dbReference type="InterPro" id="IPR014756">
    <property type="entry name" value="Ig_E-set"/>
</dbReference>
<evidence type="ECO:0000256" key="1">
    <source>
        <dbReference type="ARBA" id="ARBA00005298"/>
    </source>
</evidence>
<dbReference type="Proteomes" id="UP000654918">
    <property type="component" value="Unassembled WGS sequence"/>
</dbReference>
<evidence type="ECO:0000313" key="4">
    <source>
        <dbReference type="Proteomes" id="UP000654918"/>
    </source>
</evidence>
<protein>
    <submittedName>
        <fullName evidence="3">CreD</fullName>
    </submittedName>
</protein>
<gene>
    <name evidence="3" type="ORF">CPLU01_08115</name>
</gene>
<dbReference type="AlphaFoldDB" id="A0A8H6KCV3"/>
<dbReference type="GO" id="GO:0030674">
    <property type="term" value="F:protein-macromolecule adaptor activity"/>
    <property type="evidence" value="ECO:0007669"/>
    <property type="project" value="TreeGrafter"/>
</dbReference>
<sequence>MRSFLSRISGDNGACLKIQLKNDFIFLRGAAGEAAEQPLNGTLNLRLPCGQPADGVRLRMVGFLRCRSHDAKTNTPESYRTIRVFEHEWPPFVIDNGFQVSHTDSFDTYEWPFEFMVPGDTPETFRGCSCCSVSYQLTATTMRGKSSASTPQAYRPLRINRTPRGDSAFELMDAVTAEGTWAGRVAYRVSLAHRAVALGTGVPLEVSLTPLQKGLRVDRVRCEMTEKHTFRLSGPRSLPAFEGDRTVGEWDMPVEDAPEDTEQPSYRAVRRLLLPSDPKKCSPDTETENISMSHTLHVAVDVVEDGDNLLKSRYHVTIPVVLFMSPELPVDASENFVRPKGSVAEEDDDPVKAFSGLELPPCYGLHLCDKMLEASESIIPHDSRIVESS</sequence>
<proteinExistence type="inferred from homology"/>
<dbReference type="InterPro" id="IPR014752">
    <property type="entry name" value="Arrestin-like_C"/>
</dbReference>
<dbReference type="SUPFAM" id="SSF81296">
    <property type="entry name" value="E set domains"/>
    <property type="match status" value="1"/>
</dbReference>
<comment type="similarity">
    <text evidence="1">Belongs to the arrestin family.</text>
</comment>
<evidence type="ECO:0000313" key="3">
    <source>
        <dbReference type="EMBL" id="KAF6829102.1"/>
    </source>
</evidence>
<dbReference type="GO" id="GO:0005886">
    <property type="term" value="C:plasma membrane"/>
    <property type="evidence" value="ECO:0007669"/>
    <property type="project" value="TreeGrafter"/>
</dbReference>